<keyword evidence="4 10" id="KW-0808">Transferase</keyword>
<evidence type="ECO:0000256" key="1">
    <source>
        <dbReference type="ARBA" id="ARBA00004992"/>
    </source>
</evidence>
<dbReference type="KEGG" id="mng:MNEG_14930"/>
<dbReference type="EMBL" id="KK105100">
    <property type="protein sequence ID" value="KIY93034.1"/>
    <property type="molecule type" value="Genomic_DNA"/>
</dbReference>
<feature type="domain" description="Thymidylate kinase-like" evidence="9">
    <location>
        <begin position="15"/>
        <end position="65"/>
    </location>
</feature>
<dbReference type="OrthoDB" id="425602at2759"/>
<dbReference type="EC" id="2.7.4.9" evidence="3"/>
<dbReference type="PROSITE" id="PS01331">
    <property type="entry name" value="THYMIDYLATE_KINASE"/>
    <property type="match status" value="1"/>
</dbReference>
<evidence type="ECO:0000256" key="8">
    <source>
        <dbReference type="ARBA" id="ARBA00022840"/>
    </source>
</evidence>
<dbReference type="HAMAP" id="MF_00165">
    <property type="entry name" value="Thymidylate_kinase"/>
    <property type="match status" value="1"/>
</dbReference>
<dbReference type="AlphaFoldDB" id="A0A0D2LMK1"/>
<comment type="pathway">
    <text evidence="1">Pyrimidine metabolism; dTTP biosynthesis.</text>
</comment>
<feature type="domain" description="Thymidylate kinase-like" evidence="9">
    <location>
        <begin position="86"/>
        <end position="212"/>
    </location>
</feature>
<dbReference type="GO" id="GO:0005524">
    <property type="term" value="F:ATP binding"/>
    <property type="evidence" value="ECO:0007669"/>
    <property type="project" value="UniProtKB-KW"/>
</dbReference>
<evidence type="ECO:0000256" key="7">
    <source>
        <dbReference type="ARBA" id="ARBA00022777"/>
    </source>
</evidence>
<dbReference type="CDD" id="cd01672">
    <property type="entry name" value="TMPK"/>
    <property type="match status" value="1"/>
</dbReference>
<organism evidence="10 11">
    <name type="scientific">Monoraphidium neglectum</name>
    <dbReference type="NCBI Taxonomy" id="145388"/>
    <lineage>
        <taxon>Eukaryota</taxon>
        <taxon>Viridiplantae</taxon>
        <taxon>Chlorophyta</taxon>
        <taxon>core chlorophytes</taxon>
        <taxon>Chlorophyceae</taxon>
        <taxon>CS clade</taxon>
        <taxon>Sphaeropleales</taxon>
        <taxon>Selenastraceae</taxon>
        <taxon>Monoraphidium</taxon>
    </lineage>
</organism>
<dbReference type="SUPFAM" id="SSF52540">
    <property type="entry name" value="P-loop containing nucleoside triphosphate hydrolases"/>
    <property type="match status" value="1"/>
</dbReference>
<protein>
    <recommendedName>
        <fullName evidence="3">dTMP kinase</fullName>
        <ecNumber evidence="3">2.7.4.9</ecNumber>
    </recommendedName>
</protein>
<dbReference type="NCBIfam" id="TIGR00041">
    <property type="entry name" value="DTMP_kinase"/>
    <property type="match status" value="1"/>
</dbReference>
<dbReference type="PANTHER" id="PTHR10344:SF1">
    <property type="entry name" value="THYMIDYLATE KINASE"/>
    <property type="match status" value="1"/>
</dbReference>
<dbReference type="RefSeq" id="XP_013892054.1">
    <property type="nucleotide sequence ID" value="XM_014036600.1"/>
</dbReference>
<keyword evidence="11" id="KW-1185">Reference proteome</keyword>
<name>A0A0D2LMK1_9CHLO</name>
<dbReference type="GO" id="GO:0006235">
    <property type="term" value="P:dTTP biosynthetic process"/>
    <property type="evidence" value="ECO:0007669"/>
    <property type="project" value="TreeGrafter"/>
</dbReference>
<dbReference type="GO" id="GO:0006233">
    <property type="term" value="P:dTDP biosynthetic process"/>
    <property type="evidence" value="ECO:0007669"/>
    <property type="project" value="InterPro"/>
</dbReference>
<dbReference type="InterPro" id="IPR027417">
    <property type="entry name" value="P-loop_NTPase"/>
</dbReference>
<dbReference type="STRING" id="145388.A0A0D2LMK1"/>
<dbReference type="InterPro" id="IPR039430">
    <property type="entry name" value="Thymidylate_kin-like_dom"/>
</dbReference>
<accession>A0A0D2LMK1</accession>
<evidence type="ECO:0000256" key="4">
    <source>
        <dbReference type="ARBA" id="ARBA00022679"/>
    </source>
</evidence>
<dbReference type="Proteomes" id="UP000054498">
    <property type="component" value="Unassembled WGS sequence"/>
</dbReference>
<keyword evidence="6" id="KW-0547">Nucleotide-binding</keyword>
<dbReference type="GeneID" id="25732541"/>
<evidence type="ECO:0000256" key="6">
    <source>
        <dbReference type="ARBA" id="ARBA00022741"/>
    </source>
</evidence>
<reference evidence="10 11" key="1">
    <citation type="journal article" date="2013" name="BMC Genomics">
        <title>Reconstruction of the lipid metabolism for the microalga Monoraphidium neglectum from its genome sequence reveals characteristics suitable for biofuel production.</title>
        <authorList>
            <person name="Bogen C."/>
            <person name="Al-Dilaimi A."/>
            <person name="Albersmeier A."/>
            <person name="Wichmann J."/>
            <person name="Grundmann M."/>
            <person name="Rupp O."/>
            <person name="Lauersen K.J."/>
            <person name="Blifernez-Klassen O."/>
            <person name="Kalinowski J."/>
            <person name="Goesmann A."/>
            <person name="Mussgnug J.H."/>
            <person name="Kruse O."/>
        </authorList>
    </citation>
    <scope>NUCLEOTIDE SEQUENCE [LARGE SCALE GENOMIC DNA]</scope>
    <source>
        <strain evidence="10 11">SAG 48.87</strain>
    </source>
</reference>
<dbReference type="Pfam" id="PF02223">
    <property type="entry name" value="Thymidylate_kin"/>
    <property type="match status" value="2"/>
</dbReference>
<evidence type="ECO:0000313" key="10">
    <source>
        <dbReference type="EMBL" id="KIY93034.1"/>
    </source>
</evidence>
<sequence>MAATAGAPRGAFILFEGVDRSGKSTQAAKLVEALNAQGTRAELWRFPDRKGTVTGKAIDEYLSATAAAVSSSGTGGTEGGKSGAGLSDQAIHMMFSANRWEKSRALLEALQQGVTLVVDRYAYSGVAYTAAKRVPGCGVAWCKAPDTGLPAPDVTLWMALPPGAAAARGGFGGERYEEAGFQEQVRGVFAEVRDSSFVDVDASGSVEEVHQRASC</sequence>
<evidence type="ECO:0000256" key="5">
    <source>
        <dbReference type="ARBA" id="ARBA00022727"/>
    </source>
</evidence>
<evidence type="ECO:0000259" key="9">
    <source>
        <dbReference type="Pfam" id="PF02223"/>
    </source>
</evidence>
<keyword evidence="8" id="KW-0067">ATP-binding</keyword>
<gene>
    <name evidence="10" type="ORF">MNEG_14930</name>
</gene>
<comment type="similarity">
    <text evidence="2">Belongs to the thymidylate kinase family.</text>
</comment>
<dbReference type="InterPro" id="IPR018095">
    <property type="entry name" value="Thymidylate_kin_CS"/>
</dbReference>
<proteinExistence type="inferred from homology"/>
<evidence type="ECO:0000313" key="11">
    <source>
        <dbReference type="Proteomes" id="UP000054498"/>
    </source>
</evidence>
<dbReference type="GO" id="GO:0005829">
    <property type="term" value="C:cytosol"/>
    <property type="evidence" value="ECO:0007669"/>
    <property type="project" value="TreeGrafter"/>
</dbReference>
<evidence type="ECO:0000256" key="3">
    <source>
        <dbReference type="ARBA" id="ARBA00012980"/>
    </source>
</evidence>
<dbReference type="Gene3D" id="3.40.50.300">
    <property type="entry name" value="P-loop containing nucleotide triphosphate hydrolases"/>
    <property type="match status" value="1"/>
</dbReference>
<dbReference type="GO" id="GO:0004550">
    <property type="term" value="F:nucleoside diphosphate kinase activity"/>
    <property type="evidence" value="ECO:0007669"/>
    <property type="project" value="TreeGrafter"/>
</dbReference>
<keyword evidence="7 10" id="KW-0418">Kinase</keyword>
<dbReference type="GO" id="GO:0004798">
    <property type="term" value="F:dTMP kinase activity"/>
    <property type="evidence" value="ECO:0007669"/>
    <property type="project" value="UniProtKB-EC"/>
</dbReference>
<dbReference type="GO" id="GO:0005739">
    <property type="term" value="C:mitochondrion"/>
    <property type="evidence" value="ECO:0007669"/>
    <property type="project" value="TreeGrafter"/>
</dbReference>
<dbReference type="InterPro" id="IPR018094">
    <property type="entry name" value="Thymidylate_kinase"/>
</dbReference>
<keyword evidence="5" id="KW-0545">Nucleotide biosynthesis</keyword>
<dbReference type="GO" id="GO:0006227">
    <property type="term" value="P:dUDP biosynthetic process"/>
    <property type="evidence" value="ECO:0007669"/>
    <property type="project" value="TreeGrafter"/>
</dbReference>
<dbReference type="PANTHER" id="PTHR10344">
    <property type="entry name" value="THYMIDYLATE KINASE"/>
    <property type="match status" value="1"/>
</dbReference>
<evidence type="ECO:0000256" key="2">
    <source>
        <dbReference type="ARBA" id="ARBA00009776"/>
    </source>
</evidence>
<dbReference type="GO" id="GO:0005634">
    <property type="term" value="C:nucleus"/>
    <property type="evidence" value="ECO:0007669"/>
    <property type="project" value="TreeGrafter"/>
</dbReference>